<dbReference type="GO" id="GO:0016757">
    <property type="term" value="F:glycosyltransferase activity"/>
    <property type="evidence" value="ECO:0007669"/>
    <property type="project" value="InterPro"/>
</dbReference>
<proteinExistence type="predicted"/>
<dbReference type="EMBL" id="MGGE01000044">
    <property type="protein sequence ID" value="OGM20322.1"/>
    <property type="molecule type" value="Genomic_DNA"/>
</dbReference>
<protein>
    <recommendedName>
        <fullName evidence="5">Glycosyl transferase family 1 domain-containing protein</fullName>
    </recommendedName>
</protein>
<dbReference type="InterPro" id="IPR028098">
    <property type="entry name" value="Glyco_trans_4-like_N"/>
</dbReference>
<dbReference type="InterPro" id="IPR001296">
    <property type="entry name" value="Glyco_trans_1"/>
</dbReference>
<evidence type="ECO:0000259" key="1">
    <source>
        <dbReference type="Pfam" id="PF00534"/>
    </source>
</evidence>
<accession>A0A1F7XZ73</accession>
<sequence length="403" mass="45857">MVKQNIGEELNNLIKPISVLYLSSYIPRKCGIATFTKDLTNAINMLNPSKIADIAALDNDISTSLHYPHEVKFRLYENENFDYKELAYRLKTGNNENNYDLISLQHEYGIYGKNDGEEILEFIDLMKKPIVTTLHTVLENPSANQEKILGIICNKSRFLVVMLSNAKNILVEKYGVDRNKIVVIHHGVPDFPKLEAETWKRKIKLSKYTIMSSINLISPSKGLEFAIQAVPGIVKKIPNFLYLIIGETHPVYLKKNNGNDVYRKKLKKLVKDLSIGKHVRFVNQYLSIKSLMNYVGASDFYITPYLDAQQAASGALAYGIGAGKVCISTPYLYAQEMLGKLRGILVPFKDSESVAEAVVRVMRDSKERELYETNSYLIGRTMTWNNVAHQYLHLFKYAINGYH</sequence>
<feature type="domain" description="Glycosyl transferase family 1" evidence="1">
    <location>
        <begin position="197"/>
        <end position="375"/>
    </location>
</feature>
<dbReference type="SUPFAM" id="SSF53756">
    <property type="entry name" value="UDP-Glycosyltransferase/glycogen phosphorylase"/>
    <property type="match status" value="1"/>
</dbReference>
<dbReference type="PANTHER" id="PTHR12526">
    <property type="entry name" value="GLYCOSYLTRANSFERASE"/>
    <property type="match status" value="1"/>
</dbReference>
<organism evidence="3 4">
    <name type="scientific">Candidatus Woesebacteria bacterium RIFCSPHIGHO2_01_FULL_38_9</name>
    <dbReference type="NCBI Taxonomy" id="1802492"/>
    <lineage>
        <taxon>Bacteria</taxon>
        <taxon>Candidatus Woeseibacteriota</taxon>
    </lineage>
</organism>
<evidence type="ECO:0008006" key="5">
    <source>
        <dbReference type="Google" id="ProtNLM"/>
    </source>
</evidence>
<gene>
    <name evidence="3" type="ORF">A2714_04730</name>
</gene>
<dbReference type="Pfam" id="PF00534">
    <property type="entry name" value="Glycos_transf_1"/>
    <property type="match status" value="1"/>
</dbReference>
<evidence type="ECO:0000313" key="4">
    <source>
        <dbReference type="Proteomes" id="UP000178419"/>
    </source>
</evidence>
<feature type="domain" description="Glycosyltransferase subfamily 4-like N-terminal" evidence="2">
    <location>
        <begin position="91"/>
        <end position="188"/>
    </location>
</feature>
<dbReference type="AlphaFoldDB" id="A0A1F7XZ73"/>
<evidence type="ECO:0000259" key="2">
    <source>
        <dbReference type="Pfam" id="PF13439"/>
    </source>
</evidence>
<dbReference type="Gene3D" id="3.40.50.2000">
    <property type="entry name" value="Glycogen Phosphorylase B"/>
    <property type="match status" value="2"/>
</dbReference>
<name>A0A1F7XZ73_9BACT</name>
<evidence type="ECO:0000313" key="3">
    <source>
        <dbReference type="EMBL" id="OGM20322.1"/>
    </source>
</evidence>
<dbReference type="Pfam" id="PF13439">
    <property type="entry name" value="Glyco_transf_4"/>
    <property type="match status" value="1"/>
</dbReference>
<dbReference type="Proteomes" id="UP000178419">
    <property type="component" value="Unassembled WGS sequence"/>
</dbReference>
<comment type="caution">
    <text evidence="3">The sequence shown here is derived from an EMBL/GenBank/DDBJ whole genome shotgun (WGS) entry which is preliminary data.</text>
</comment>
<dbReference type="PANTHER" id="PTHR12526:SF572">
    <property type="entry name" value="BLL5144 PROTEIN"/>
    <property type="match status" value="1"/>
</dbReference>
<reference evidence="3 4" key="1">
    <citation type="journal article" date="2016" name="Nat. Commun.">
        <title>Thousands of microbial genomes shed light on interconnected biogeochemical processes in an aquifer system.</title>
        <authorList>
            <person name="Anantharaman K."/>
            <person name="Brown C.T."/>
            <person name="Hug L.A."/>
            <person name="Sharon I."/>
            <person name="Castelle C.J."/>
            <person name="Probst A.J."/>
            <person name="Thomas B.C."/>
            <person name="Singh A."/>
            <person name="Wilkins M.J."/>
            <person name="Karaoz U."/>
            <person name="Brodie E.L."/>
            <person name="Williams K.H."/>
            <person name="Hubbard S.S."/>
            <person name="Banfield J.F."/>
        </authorList>
    </citation>
    <scope>NUCLEOTIDE SEQUENCE [LARGE SCALE GENOMIC DNA]</scope>
</reference>